<proteinExistence type="predicted"/>
<dbReference type="EMBL" id="CAXLJM020000092">
    <property type="protein sequence ID" value="CAL8132294.1"/>
    <property type="molecule type" value="Genomic_DNA"/>
</dbReference>
<keyword evidence="1" id="KW-0812">Transmembrane</keyword>
<feature type="transmembrane region" description="Helical" evidence="1">
    <location>
        <begin position="186"/>
        <end position="209"/>
    </location>
</feature>
<gene>
    <name evidence="2" type="ORF">ODALV1_LOCUS24564</name>
</gene>
<name>A0ABP1RPM6_9HEXA</name>
<feature type="transmembrane region" description="Helical" evidence="1">
    <location>
        <begin position="108"/>
        <end position="136"/>
    </location>
</feature>
<accession>A0ABP1RPM6</accession>
<evidence type="ECO:0000256" key="1">
    <source>
        <dbReference type="SAM" id="Phobius"/>
    </source>
</evidence>
<organism evidence="2 3">
    <name type="scientific">Orchesella dallaii</name>
    <dbReference type="NCBI Taxonomy" id="48710"/>
    <lineage>
        <taxon>Eukaryota</taxon>
        <taxon>Metazoa</taxon>
        <taxon>Ecdysozoa</taxon>
        <taxon>Arthropoda</taxon>
        <taxon>Hexapoda</taxon>
        <taxon>Collembola</taxon>
        <taxon>Entomobryomorpha</taxon>
        <taxon>Entomobryoidea</taxon>
        <taxon>Orchesellidae</taxon>
        <taxon>Orchesellinae</taxon>
        <taxon>Orchesella</taxon>
    </lineage>
</organism>
<protein>
    <recommendedName>
        <fullName evidence="4">Gustatory receptor</fullName>
    </recommendedName>
</protein>
<evidence type="ECO:0000313" key="2">
    <source>
        <dbReference type="EMBL" id="CAL8132294.1"/>
    </source>
</evidence>
<keyword evidence="1" id="KW-1133">Transmembrane helix</keyword>
<feature type="transmembrane region" description="Helical" evidence="1">
    <location>
        <begin position="58"/>
        <end position="81"/>
    </location>
</feature>
<comment type="caution">
    <text evidence="2">The sequence shown here is derived from an EMBL/GenBank/DDBJ whole genome shotgun (WGS) entry which is preliminary data.</text>
</comment>
<dbReference type="Proteomes" id="UP001642540">
    <property type="component" value="Unassembled WGS sequence"/>
</dbReference>
<reference evidence="2 3" key="1">
    <citation type="submission" date="2024-08" db="EMBL/GenBank/DDBJ databases">
        <authorList>
            <person name="Cucini C."/>
            <person name="Frati F."/>
        </authorList>
    </citation>
    <scope>NUCLEOTIDE SEQUENCE [LARGE SCALE GENOMIC DNA]</scope>
</reference>
<keyword evidence="1" id="KW-0472">Membrane</keyword>
<evidence type="ECO:0008006" key="4">
    <source>
        <dbReference type="Google" id="ProtNLM"/>
    </source>
</evidence>
<evidence type="ECO:0000313" key="3">
    <source>
        <dbReference type="Proteomes" id="UP001642540"/>
    </source>
</evidence>
<keyword evidence="3" id="KW-1185">Reference proteome</keyword>
<feature type="transmembrane region" description="Helical" evidence="1">
    <location>
        <begin position="215"/>
        <end position="240"/>
    </location>
</feature>
<sequence>MERLLGPGRGMVVRRLLITPTFGNFLKHNELSNQKDLNLPKPLRRHQKRWIRPSMKEVLIYELSFGVVTSYPLVVSALPLLRNYEPVVMLFSTVFENDPTNPSFLTKIIVSLIYFKASMHAAPLFLEVLLGSLVALESTLQMSHQLQLLVNKRTRSVSKLRFKLLLMQYRILELLTSFSRICTGDFLAILVVIGVIQASGLGYIALMFYKLLPFYLYMACVCITLAVFTIIFLLITFASVPYRHGEAFKLGCKRNMILSRREKYELRSCSPMGFSIGFKRIVTEGVALAISDVISNCTASLVLLGDFERM</sequence>